<accession>A0AAD7W0W9</accession>
<organism evidence="2 3">
    <name type="scientific">Aldrovandia affinis</name>
    <dbReference type="NCBI Taxonomy" id="143900"/>
    <lineage>
        <taxon>Eukaryota</taxon>
        <taxon>Metazoa</taxon>
        <taxon>Chordata</taxon>
        <taxon>Craniata</taxon>
        <taxon>Vertebrata</taxon>
        <taxon>Euteleostomi</taxon>
        <taxon>Actinopterygii</taxon>
        <taxon>Neopterygii</taxon>
        <taxon>Teleostei</taxon>
        <taxon>Notacanthiformes</taxon>
        <taxon>Halosauridae</taxon>
        <taxon>Aldrovandia</taxon>
    </lineage>
</organism>
<dbReference type="Proteomes" id="UP001221898">
    <property type="component" value="Unassembled WGS sequence"/>
</dbReference>
<protein>
    <submittedName>
        <fullName evidence="2">Uncharacterized protein</fullName>
    </submittedName>
</protein>
<dbReference type="AlphaFoldDB" id="A0AAD7W0W9"/>
<evidence type="ECO:0000313" key="3">
    <source>
        <dbReference type="Proteomes" id="UP001221898"/>
    </source>
</evidence>
<sequence length="82" mass="8991">MRKQEKTRGSEDGELTPEGERLVLCLLFRDKGYVSERPGQRSSPSGGCSGTADPRRLTPGRVKWGHGRNRGNAVPLLGLTWA</sequence>
<evidence type="ECO:0000256" key="1">
    <source>
        <dbReference type="SAM" id="MobiDB-lite"/>
    </source>
</evidence>
<name>A0AAD7W0W9_9TELE</name>
<gene>
    <name evidence="2" type="ORF">AAFF_G00317050</name>
</gene>
<evidence type="ECO:0000313" key="2">
    <source>
        <dbReference type="EMBL" id="KAJ8367523.1"/>
    </source>
</evidence>
<dbReference type="EMBL" id="JAINUG010000470">
    <property type="protein sequence ID" value="KAJ8367523.1"/>
    <property type="molecule type" value="Genomic_DNA"/>
</dbReference>
<proteinExistence type="predicted"/>
<keyword evidence="3" id="KW-1185">Reference proteome</keyword>
<comment type="caution">
    <text evidence="2">The sequence shown here is derived from an EMBL/GenBank/DDBJ whole genome shotgun (WGS) entry which is preliminary data.</text>
</comment>
<feature type="region of interest" description="Disordered" evidence="1">
    <location>
        <begin position="35"/>
        <end position="82"/>
    </location>
</feature>
<reference evidence="2" key="1">
    <citation type="journal article" date="2023" name="Science">
        <title>Genome structures resolve the early diversification of teleost fishes.</title>
        <authorList>
            <person name="Parey E."/>
            <person name="Louis A."/>
            <person name="Montfort J."/>
            <person name="Bouchez O."/>
            <person name="Roques C."/>
            <person name="Iampietro C."/>
            <person name="Lluch J."/>
            <person name="Castinel A."/>
            <person name="Donnadieu C."/>
            <person name="Desvignes T."/>
            <person name="Floi Bucao C."/>
            <person name="Jouanno E."/>
            <person name="Wen M."/>
            <person name="Mejri S."/>
            <person name="Dirks R."/>
            <person name="Jansen H."/>
            <person name="Henkel C."/>
            <person name="Chen W.J."/>
            <person name="Zahm M."/>
            <person name="Cabau C."/>
            <person name="Klopp C."/>
            <person name="Thompson A.W."/>
            <person name="Robinson-Rechavi M."/>
            <person name="Braasch I."/>
            <person name="Lecointre G."/>
            <person name="Bobe J."/>
            <person name="Postlethwait J.H."/>
            <person name="Berthelot C."/>
            <person name="Roest Crollius H."/>
            <person name="Guiguen Y."/>
        </authorList>
    </citation>
    <scope>NUCLEOTIDE SEQUENCE</scope>
    <source>
        <strain evidence="2">NC1722</strain>
    </source>
</reference>